<evidence type="ECO:0000313" key="1">
    <source>
        <dbReference type="EMBL" id="KAF9514993.1"/>
    </source>
</evidence>
<gene>
    <name evidence="1" type="ORF">BS47DRAFT_819211</name>
</gene>
<name>A0A9P6AZQ7_9AGAM</name>
<dbReference type="EMBL" id="MU128954">
    <property type="protein sequence ID" value="KAF9514993.1"/>
    <property type="molecule type" value="Genomic_DNA"/>
</dbReference>
<dbReference type="AlphaFoldDB" id="A0A9P6AZQ7"/>
<sequence>MLQPNFIFLVMGNSSEGQTTRLYQVPDTSALSAQWTADVSVGEIVFFLLSDGAGMTMKSDNVVISNSSVAQSPIPRVTATSVFGSSAIPLLAPSGQLPRPPLQLARRPCPHLLRVLSRLQVQVSPLPHSQSPAPFIHPAEIMIPCLQASRTTLPHS</sequence>
<keyword evidence="2" id="KW-1185">Reference proteome</keyword>
<dbReference type="Proteomes" id="UP000886523">
    <property type="component" value="Unassembled WGS sequence"/>
</dbReference>
<reference evidence="1" key="1">
    <citation type="journal article" date="2020" name="Nat. Commun.">
        <title>Large-scale genome sequencing of mycorrhizal fungi provides insights into the early evolution of symbiotic traits.</title>
        <authorList>
            <person name="Miyauchi S."/>
            <person name="Kiss E."/>
            <person name="Kuo A."/>
            <person name="Drula E."/>
            <person name="Kohler A."/>
            <person name="Sanchez-Garcia M."/>
            <person name="Morin E."/>
            <person name="Andreopoulos B."/>
            <person name="Barry K.W."/>
            <person name="Bonito G."/>
            <person name="Buee M."/>
            <person name="Carver A."/>
            <person name="Chen C."/>
            <person name="Cichocki N."/>
            <person name="Clum A."/>
            <person name="Culley D."/>
            <person name="Crous P.W."/>
            <person name="Fauchery L."/>
            <person name="Girlanda M."/>
            <person name="Hayes R.D."/>
            <person name="Keri Z."/>
            <person name="LaButti K."/>
            <person name="Lipzen A."/>
            <person name="Lombard V."/>
            <person name="Magnuson J."/>
            <person name="Maillard F."/>
            <person name="Murat C."/>
            <person name="Nolan M."/>
            <person name="Ohm R.A."/>
            <person name="Pangilinan J."/>
            <person name="Pereira M.F."/>
            <person name="Perotto S."/>
            <person name="Peter M."/>
            <person name="Pfister S."/>
            <person name="Riley R."/>
            <person name="Sitrit Y."/>
            <person name="Stielow J.B."/>
            <person name="Szollosi G."/>
            <person name="Zifcakova L."/>
            <person name="Stursova M."/>
            <person name="Spatafora J.W."/>
            <person name="Tedersoo L."/>
            <person name="Vaario L.M."/>
            <person name="Yamada A."/>
            <person name="Yan M."/>
            <person name="Wang P."/>
            <person name="Xu J."/>
            <person name="Bruns T."/>
            <person name="Baldrian P."/>
            <person name="Vilgalys R."/>
            <person name="Dunand C."/>
            <person name="Henrissat B."/>
            <person name="Grigoriev I.V."/>
            <person name="Hibbett D."/>
            <person name="Nagy L.G."/>
            <person name="Martin F.M."/>
        </authorList>
    </citation>
    <scope>NUCLEOTIDE SEQUENCE</scope>
    <source>
        <strain evidence="1">UP504</strain>
    </source>
</reference>
<evidence type="ECO:0000313" key="2">
    <source>
        <dbReference type="Proteomes" id="UP000886523"/>
    </source>
</evidence>
<comment type="caution">
    <text evidence="1">The sequence shown here is derived from an EMBL/GenBank/DDBJ whole genome shotgun (WGS) entry which is preliminary data.</text>
</comment>
<proteinExistence type="predicted"/>
<accession>A0A9P6AZQ7</accession>
<protein>
    <submittedName>
        <fullName evidence="1">Uncharacterized protein</fullName>
    </submittedName>
</protein>
<organism evidence="1 2">
    <name type="scientific">Hydnum rufescens UP504</name>
    <dbReference type="NCBI Taxonomy" id="1448309"/>
    <lineage>
        <taxon>Eukaryota</taxon>
        <taxon>Fungi</taxon>
        <taxon>Dikarya</taxon>
        <taxon>Basidiomycota</taxon>
        <taxon>Agaricomycotina</taxon>
        <taxon>Agaricomycetes</taxon>
        <taxon>Cantharellales</taxon>
        <taxon>Hydnaceae</taxon>
        <taxon>Hydnum</taxon>
    </lineage>
</organism>